<organism evidence="2 3">
    <name type="scientific">Dipteronia dyeriana</name>
    <dbReference type="NCBI Taxonomy" id="168575"/>
    <lineage>
        <taxon>Eukaryota</taxon>
        <taxon>Viridiplantae</taxon>
        <taxon>Streptophyta</taxon>
        <taxon>Embryophyta</taxon>
        <taxon>Tracheophyta</taxon>
        <taxon>Spermatophyta</taxon>
        <taxon>Magnoliopsida</taxon>
        <taxon>eudicotyledons</taxon>
        <taxon>Gunneridae</taxon>
        <taxon>Pentapetalae</taxon>
        <taxon>rosids</taxon>
        <taxon>malvids</taxon>
        <taxon>Sapindales</taxon>
        <taxon>Sapindaceae</taxon>
        <taxon>Hippocastanoideae</taxon>
        <taxon>Acereae</taxon>
        <taxon>Dipteronia</taxon>
    </lineage>
</organism>
<comment type="caution">
    <text evidence="2">The sequence shown here is derived from an EMBL/GenBank/DDBJ whole genome shotgun (WGS) entry which is preliminary data.</text>
</comment>
<dbReference type="PANTHER" id="PTHR31476:SF11">
    <property type="entry name" value="UBIQUITIN CARBOXYL-TERMINAL HYDROLASE FAMILY PROTEIN"/>
    <property type="match status" value="1"/>
</dbReference>
<reference evidence="2" key="1">
    <citation type="journal article" date="2023" name="Plant J.">
        <title>Genome sequences and population genomics provide insights into the demographic history, inbreeding, and mutation load of two 'living fossil' tree species of Dipteronia.</title>
        <authorList>
            <person name="Feng Y."/>
            <person name="Comes H.P."/>
            <person name="Chen J."/>
            <person name="Zhu S."/>
            <person name="Lu R."/>
            <person name="Zhang X."/>
            <person name="Li P."/>
            <person name="Qiu J."/>
            <person name="Olsen K.M."/>
            <person name="Qiu Y."/>
        </authorList>
    </citation>
    <scope>NUCLEOTIDE SEQUENCE</scope>
    <source>
        <strain evidence="2">KIB01</strain>
    </source>
</reference>
<feature type="domain" description="PORR" evidence="1">
    <location>
        <begin position="1"/>
        <end position="79"/>
    </location>
</feature>
<dbReference type="GO" id="GO:0003723">
    <property type="term" value="F:RNA binding"/>
    <property type="evidence" value="ECO:0007669"/>
    <property type="project" value="InterPro"/>
</dbReference>
<gene>
    <name evidence="2" type="ORF">Ddye_005610</name>
</gene>
<proteinExistence type="predicted"/>
<evidence type="ECO:0000313" key="3">
    <source>
        <dbReference type="Proteomes" id="UP001280121"/>
    </source>
</evidence>
<dbReference type="Proteomes" id="UP001280121">
    <property type="component" value="Unassembled WGS sequence"/>
</dbReference>
<dbReference type="PANTHER" id="PTHR31476">
    <property type="entry name" value="PROTEIN WHAT'S THIS FACTOR 1 HOMOLOG, CHLOROPLASTIC"/>
    <property type="match status" value="1"/>
</dbReference>
<dbReference type="InterPro" id="IPR021099">
    <property type="entry name" value="PORR_domain"/>
</dbReference>
<protein>
    <recommendedName>
        <fullName evidence="1">PORR domain-containing protein</fullName>
    </recommendedName>
</protein>
<evidence type="ECO:0000313" key="2">
    <source>
        <dbReference type="EMBL" id="KAK2659077.1"/>
    </source>
</evidence>
<dbReference type="EMBL" id="JANJYI010000002">
    <property type="protein sequence ID" value="KAK2659077.1"/>
    <property type="molecule type" value="Genomic_DNA"/>
</dbReference>
<dbReference type="Pfam" id="PF11955">
    <property type="entry name" value="PORR"/>
    <property type="match status" value="1"/>
</dbReference>
<dbReference type="InterPro" id="IPR045040">
    <property type="entry name" value="PORR_fam"/>
</dbReference>
<dbReference type="AlphaFoldDB" id="A0AAD9XGV0"/>
<keyword evidence="3" id="KW-1185">Reference proteome</keyword>
<accession>A0AAD9XGV0</accession>
<sequence length="140" mass="16147">MEPILVKNLRKLLMMPVECRLPLEKIEFIESELGLPRDFKKTLIPKYPEFFSVKDFNGKAYLQLENWDSSLAAVASEERLAHEGVLNFNGGHERTLGSQKMVTTMVPLHLRCVFLLVLDQTGDTLKNFRSGREWISLLRI</sequence>
<name>A0AAD9XGV0_9ROSI</name>
<evidence type="ECO:0000259" key="1">
    <source>
        <dbReference type="Pfam" id="PF11955"/>
    </source>
</evidence>